<gene>
    <name evidence="2" type="ORF">E2562_007012</name>
</gene>
<name>A0A6G1EAL6_9ORYZ</name>
<comment type="caution">
    <text evidence="2">The sequence shown here is derived from an EMBL/GenBank/DDBJ whole genome shotgun (WGS) entry which is preliminary data.</text>
</comment>
<evidence type="ECO:0000313" key="3">
    <source>
        <dbReference type="Proteomes" id="UP000479710"/>
    </source>
</evidence>
<sequence>MNTVTTDFKSPAKAVPSSRATPLPGGTRRRRVQSRDSRGDRASATRAKSARSRRWRVRVVAMRRPSVPHAGEAAPWPSTSRPCRK</sequence>
<dbReference type="AlphaFoldDB" id="A0A6G1EAL6"/>
<feature type="compositionally biased region" description="Basic residues" evidence="1">
    <location>
        <begin position="48"/>
        <end position="57"/>
    </location>
</feature>
<evidence type="ECO:0000313" key="2">
    <source>
        <dbReference type="EMBL" id="KAF0921472.1"/>
    </source>
</evidence>
<evidence type="ECO:0000256" key="1">
    <source>
        <dbReference type="SAM" id="MobiDB-lite"/>
    </source>
</evidence>
<dbReference type="EMBL" id="SPHZ02000004">
    <property type="protein sequence ID" value="KAF0921472.1"/>
    <property type="molecule type" value="Genomic_DNA"/>
</dbReference>
<accession>A0A6G1EAL6</accession>
<keyword evidence="3" id="KW-1185">Reference proteome</keyword>
<feature type="compositionally biased region" description="Basic and acidic residues" evidence="1">
    <location>
        <begin position="33"/>
        <end position="43"/>
    </location>
</feature>
<feature type="region of interest" description="Disordered" evidence="1">
    <location>
        <begin position="1"/>
        <end position="85"/>
    </location>
</feature>
<reference evidence="2 3" key="1">
    <citation type="submission" date="2019-11" db="EMBL/GenBank/DDBJ databases">
        <title>Whole genome sequence of Oryza granulata.</title>
        <authorList>
            <person name="Li W."/>
        </authorList>
    </citation>
    <scope>NUCLEOTIDE SEQUENCE [LARGE SCALE GENOMIC DNA]</scope>
    <source>
        <strain evidence="3">cv. Menghai</strain>
        <tissue evidence="2">Leaf</tissue>
    </source>
</reference>
<dbReference type="Proteomes" id="UP000479710">
    <property type="component" value="Unassembled WGS sequence"/>
</dbReference>
<proteinExistence type="predicted"/>
<organism evidence="2 3">
    <name type="scientific">Oryza meyeriana var. granulata</name>
    <dbReference type="NCBI Taxonomy" id="110450"/>
    <lineage>
        <taxon>Eukaryota</taxon>
        <taxon>Viridiplantae</taxon>
        <taxon>Streptophyta</taxon>
        <taxon>Embryophyta</taxon>
        <taxon>Tracheophyta</taxon>
        <taxon>Spermatophyta</taxon>
        <taxon>Magnoliopsida</taxon>
        <taxon>Liliopsida</taxon>
        <taxon>Poales</taxon>
        <taxon>Poaceae</taxon>
        <taxon>BOP clade</taxon>
        <taxon>Oryzoideae</taxon>
        <taxon>Oryzeae</taxon>
        <taxon>Oryzinae</taxon>
        <taxon>Oryza</taxon>
        <taxon>Oryza meyeriana</taxon>
    </lineage>
</organism>
<protein>
    <submittedName>
        <fullName evidence="2">Uncharacterized protein</fullName>
    </submittedName>
</protein>